<name>A0A2P2N048_RHIMU</name>
<sequence>MGLTFTLEGEKEGL</sequence>
<organism evidence="1">
    <name type="scientific">Rhizophora mucronata</name>
    <name type="common">Asiatic mangrove</name>
    <dbReference type="NCBI Taxonomy" id="61149"/>
    <lineage>
        <taxon>Eukaryota</taxon>
        <taxon>Viridiplantae</taxon>
        <taxon>Streptophyta</taxon>
        <taxon>Embryophyta</taxon>
        <taxon>Tracheophyta</taxon>
        <taxon>Spermatophyta</taxon>
        <taxon>Magnoliopsida</taxon>
        <taxon>eudicotyledons</taxon>
        <taxon>Gunneridae</taxon>
        <taxon>Pentapetalae</taxon>
        <taxon>rosids</taxon>
        <taxon>fabids</taxon>
        <taxon>Malpighiales</taxon>
        <taxon>Rhizophoraceae</taxon>
        <taxon>Rhizophora</taxon>
    </lineage>
</organism>
<accession>A0A2P2N048</accession>
<evidence type="ECO:0000313" key="1">
    <source>
        <dbReference type="EMBL" id="MBX35865.1"/>
    </source>
</evidence>
<protein>
    <submittedName>
        <fullName evidence="1">Uncharacterized protein</fullName>
    </submittedName>
</protein>
<proteinExistence type="predicted"/>
<dbReference type="EMBL" id="GGEC01055381">
    <property type="protein sequence ID" value="MBX35865.1"/>
    <property type="molecule type" value="Transcribed_RNA"/>
</dbReference>
<reference evidence="1" key="1">
    <citation type="submission" date="2018-02" db="EMBL/GenBank/DDBJ databases">
        <title>Rhizophora mucronata_Transcriptome.</title>
        <authorList>
            <person name="Meera S.P."/>
            <person name="Sreeshan A."/>
            <person name="Augustine A."/>
        </authorList>
    </citation>
    <scope>NUCLEOTIDE SEQUENCE</scope>
    <source>
        <tissue evidence="1">Leaf</tissue>
    </source>
</reference>